<dbReference type="InterPro" id="IPR001451">
    <property type="entry name" value="Hexapep"/>
</dbReference>
<dbReference type="CDD" id="cd04649">
    <property type="entry name" value="LbH_THP_succinylT_putative"/>
    <property type="match status" value="1"/>
</dbReference>
<keyword evidence="7" id="KW-0220">Diaminopimelate biosynthesis</keyword>
<accession>A0A0F9Z0L4</accession>
<dbReference type="SUPFAM" id="SSF51161">
    <property type="entry name" value="Trimeric LpxA-like enzymes"/>
    <property type="match status" value="1"/>
</dbReference>
<dbReference type="GO" id="GO:0019877">
    <property type="term" value="P:diaminopimelate biosynthetic process"/>
    <property type="evidence" value="ECO:0007669"/>
    <property type="project" value="UniProtKB-KW"/>
</dbReference>
<organism evidence="11">
    <name type="scientific">marine sediment metagenome</name>
    <dbReference type="NCBI Taxonomy" id="412755"/>
    <lineage>
        <taxon>unclassified sequences</taxon>
        <taxon>metagenomes</taxon>
        <taxon>ecological metagenomes</taxon>
    </lineage>
</organism>
<evidence type="ECO:0000256" key="8">
    <source>
        <dbReference type="ARBA" id="ARBA00023154"/>
    </source>
</evidence>
<keyword evidence="6" id="KW-0460">Magnesium</keyword>
<evidence type="ECO:0000256" key="5">
    <source>
        <dbReference type="ARBA" id="ARBA00022723"/>
    </source>
</evidence>
<sequence length="346" mass="36421">MKTPQLHSFGLGIATTDARQDIIEVYYPQPIVDPAPDTLSALIRACGYSGGNQCIKLTPTHLKALQDTGKDKTDPAFSAIVDTLVGSKQTVVATFIAEDIAPTSIAEVYLKLQLLSHRLARPHGLNLQGAFAVLRNIAWTNQGAIALEDLPARQLLARAQGQLIDVMSVDKFPKMTNYVVPAGVRIADTARVRLGAYVGEGTTVMHEGFINFNAGTEGTAMIEGRISAGVMIGSGSDLGGGCSTMGTLSGGGTAIISVGRDCLIGANAGIGIALGDRCIVEAGLYVTGGTKISLLDNENNLVELIKAKSLSGRSDLLFRRNSQTGAVECKSNKTRIALNEELHSNN</sequence>
<keyword evidence="3" id="KW-0028">Amino-acid biosynthesis</keyword>
<evidence type="ECO:0000259" key="10">
    <source>
        <dbReference type="Pfam" id="PF14789"/>
    </source>
</evidence>
<dbReference type="InterPro" id="IPR026586">
    <property type="entry name" value="Type2_DapD"/>
</dbReference>
<dbReference type="InterPro" id="IPR019876">
    <property type="entry name" value="DapD_gammaproteobac"/>
</dbReference>
<evidence type="ECO:0000256" key="1">
    <source>
        <dbReference type="ARBA" id="ARBA00011233"/>
    </source>
</evidence>
<dbReference type="FunFam" id="2.160.10.10:FF:000009">
    <property type="entry name" value="2,3,4,5-tetrahydropyridine-2,6-dicarboxylate N-succinyltransferase"/>
    <property type="match status" value="1"/>
</dbReference>
<evidence type="ECO:0000256" key="7">
    <source>
        <dbReference type="ARBA" id="ARBA00022915"/>
    </source>
</evidence>
<dbReference type="Gene3D" id="2.160.10.10">
    <property type="entry name" value="Hexapeptide repeat proteins"/>
    <property type="match status" value="1"/>
</dbReference>
<proteinExistence type="inferred from homology"/>
<feature type="domain" description="2,3,4,5-tetrahydropyridine-2,6-dicarboxylate N-succinyltransferase middle" evidence="10">
    <location>
        <begin position="134"/>
        <end position="174"/>
    </location>
</feature>
<comment type="subunit">
    <text evidence="1">Homotrimer.</text>
</comment>
<dbReference type="EMBL" id="LAZR01000004">
    <property type="protein sequence ID" value="KKO10614.1"/>
    <property type="molecule type" value="Genomic_DNA"/>
</dbReference>
<dbReference type="NCBIfam" id="TIGR03536">
    <property type="entry name" value="DapD_gpp"/>
    <property type="match status" value="1"/>
</dbReference>
<dbReference type="InterPro" id="IPR032784">
    <property type="entry name" value="THDPS_M"/>
</dbReference>
<evidence type="ECO:0000256" key="2">
    <source>
        <dbReference type="ARBA" id="ARBA00022490"/>
    </source>
</evidence>
<keyword evidence="4" id="KW-0808">Transferase</keyword>
<dbReference type="InterPro" id="IPR038361">
    <property type="entry name" value="THDPS_M_sf"/>
</dbReference>
<evidence type="ECO:0000256" key="9">
    <source>
        <dbReference type="ARBA" id="ARBA00023315"/>
    </source>
</evidence>
<evidence type="ECO:0000256" key="3">
    <source>
        <dbReference type="ARBA" id="ARBA00022605"/>
    </source>
</evidence>
<dbReference type="AlphaFoldDB" id="A0A0F9Z0L4"/>
<dbReference type="HAMAP" id="MF_02122">
    <property type="entry name" value="DapD_type2"/>
    <property type="match status" value="1"/>
</dbReference>
<dbReference type="Pfam" id="PF14790">
    <property type="entry name" value="THDPS_N"/>
    <property type="match status" value="1"/>
</dbReference>
<evidence type="ECO:0000256" key="4">
    <source>
        <dbReference type="ARBA" id="ARBA00022679"/>
    </source>
</evidence>
<dbReference type="Gene3D" id="3.30.70.2010">
    <property type="match status" value="1"/>
</dbReference>
<keyword evidence="8" id="KW-0457">Lysine biosynthesis</keyword>
<dbReference type="GO" id="GO:0046872">
    <property type="term" value="F:metal ion binding"/>
    <property type="evidence" value="ECO:0007669"/>
    <property type="project" value="UniProtKB-KW"/>
</dbReference>
<evidence type="ECO:0000313" key="11">
    <source>
        <dbReference type="EMBL" id="KKO10614.1"/>
    </source>
</evidence>
<dbReference type="Gene3D" id="3.30.60.70">
    <property type="entry name" value="Trimeric LpxA-like enzymes"/>
    <property type="match status" value="1"/>
</dbReference>
<dbReference type="GO" id="GO:0008666">
    <property type="term" value="F:2,3,4,5-tetrahydropyridine-2,6-dicarboxylate N-succinyltransferase activity"/>
    <property type="evidence" value="ECO:0007669"/>
    <property type="project" value="InterPro"/>
</dbReference>
<dbReference type="GO" id="GO:0009085">
    <property type="term" value="P:lysine biosynthetic process"/>
    <property type="evidence" value="ECO:0007669"/>
    <property type="project" value="UniProtKB-KW"/>
</dbReference>
<gene>
    <name evidence="11" type="ORF">LCGC14_0020940</name>
</gene>
<evidence type="ECO:0000256" key="6">
    <source>
        <dbReference type="ARBA" id="ARBA00022842"/>
    </source>
</evidence>
<protein>
    <recommendedName>
        <fullName evidence="10">2,3,4,5-tetrahydropyridine-2,6-dicarboxylate N-succinyltransferase middle domain-containing protein</fullName>
    </recommendedName>
</protein>
<reference evidence="11" key="1">
    <citation type="journal article" date="2015" name="Nature">
        <title>Complex archaea that bridge the gap between prokaryotes and eukaryotes.</title>
        <authorList>
            <person name="Spang A."/>
            <person name="Saw J.H."/>
            <person name="Jorgensen S.L."/>
            <person name="Zaremba-Niedzwiedzka K."/>
            <person name="Martijn J."/>
            <person name="Lind A.E."/>
            <person name="van Eijk R."/>
            <person name="Schleper C."/>
            <person name="Guy L."/>
            <person name="Ettema T.J."/>
        </authorList>
    </citation>
    <scope>NUCLEOTIDE SEQUENCE</scope>
</reference>
<dbReference type="Pfam" id="PF14602">
    <property type="entry name" value="Hexapep_2"/>
    <property type="match status" value="1"/>
</dbReference>
<dbReference type="InterPro" id="IPR011004">
    <property type="entry name" value="Trimer_LpxA-like_sf"/>
</dbReference>
<comment type="caution">
    <text evidence="11">The sequence shown here is derived from an EMBL/GenBank/DDBJ whole genome shotgun (WGS) entry which is preliminary data.</text>
</comment>
<keyword evidence="2" id="KW-0963">Cytoplasm</keyword>
<keyword evidence="9" id="KW-0012">Acyltransferase</keyword>
<keyword evidence="5" id="KW-0479">Metal-binding</keyword>
<dbReference type="Pfam" id="PF14789">
    <property type="entry name" value="THDPS_M"/>
    <property type="match status" value="1"/>
</dbReference>
<name>A0A0F9Z0L4_9ZZZZ</name>